<feature type="DNA-binding region" description="H-T-H motif" evidence="4">
    <location>
        <begin position="33"/>
        <end position="52"/>
    </location>
</feature>
<dbReference type="SUPFAM" id="SSF46689">
    <property type="entry name" value="Homeodomain-like"/>
    <property type="match status" value="1"/>
</dbReference>
<proteinExistence type="predicted"/>
<evidence type="ECO:0000259" key="5">
    <source>
        <dbReference type="PROSITE" id="PS50977"/>
    </source>
</evidence>
<reference evidence="6 7" key="1">
    <citation type="submission" date="2012-05" db="EMBL/GenBank/DDBJ databases">
        <authorList>
            <person name="Harkins D.M."/>
            <person name="Madupu R."/>
            <person name="Durkin A.S."/>
            <person name="Torralba M."/>
            <person name="Methe B."/>
            <person name="Sutton G.G."/>
            <person name="Nelson K.E."/>
        </authorList>
    </citation>
    <scope>NUCLEOTIDE SEQUENCE [LARGE SCALE GENOMIC DNA]</scope>
    <source>
        <strain evidence="6 7">F0489</strain>
    </source>
</reference>
<dbReference type="InterPro" id="IPR009057">
    <property type="entry name" value="Homeodomain-like_sf"/>
</dbReference>
<dbReference type="Gene3D" id="1.10.357.10">
    <property type="entry name" value="Tetracycline Repressor, domain 2"/>
    <property type="match status" value="1"/>
</dbReference>
<comment type="caution">
    <text evidence="6">The sequence shown here is derived from an EMBL/GenBank/DDBJ whole genome shotgun (WGS) entry which is preliminary data.</text>
</comment>
<keyword evidence="7" id="KW-1185">Reference proteome</keyword>
<dbReference type="PATRIC" id="fig|1125718.3.peg.950"/>
<dbReference type="PANTHER" id="PTHR30055:SF234">
    <property type="entry name" value="HTH-TYPE TRANSCRIPTIONAL REGULATOR BETI"/>
    <property type="match status" value="1"/>
</dbReference>
<dbReference type="PRINTS" id="PR00455">
    <property type="entry name" value="HTHTETR"/>
</dbReference>
<evidence type="ECO:0000313" key="6">
    <source>
        <dbReference type="EMBL" id="EJF46344.1"/>
    </source>
</evidence>
<dbReference type="AlphaFoldDB" id="J0NGX6"/>
<dbReference type="EMBL" id="AKFT01000065">
    <property type="protein sequence ID" value="EJF46344.1"/>
    <property type="molecule type" value="Genomic_DNA"/>
</dbReference>
<dbReference type="InterPro" id="IPR050109">
    <property type="entry name" value="HTH-type_TetR-like_transc_reg"/>
</dbReference>
<dbReference type="InterPro" id="IPR001647">
    <property type="entry name" value="HTH_TetR"/>
</dbReference>
<sequence>MPKVSQEHRDARRAQILRAAAACFERKGYQRTTMADIIRESGLSAGAIYVYFTGKQDIVRAVAEESLSIRAETITAQARDGALGPAALVAAAVDSAAMPSFAPELWSLASRDAEVRELLVGFLGDARAMAETAVRAWAERHPEVPAAHGLGPAEWARGVGPAIVGLLAGQSLLSLVDGDKDYPEAVRLLLEQPRGD</sequence>
<evidence type="ECO:0000256" key="1">
    <source>
        <dbReference type="ARBA" id="ARBA00023015"/>
    </source>
</evidence>
<name>J0NGX6_9ACTO</name>
<keyword evidence="2 4" id="KW-0238">DNA-binding</keyword>
<dbReference type="PROSITE" id="PS01081">
    <property type="entry name" value="HTH_TETR_1"/>
    <property type="match status" value="1"/>
</dbReference>
<dbReference type="RefSeq" id="WP_008730722.1">
    <property type="nucleotide sequence ID" value="NZ_AKFT01000065.1"/>
</dbReference>
<dbReference type="PROSITE" id="PS50977">
    <property type="entry name" value="HTH_TETR_2"/>
    <property type="match status" value="1"/>
</dbReference>
<gene>
    <name evidence="6" type="ORF">HMPREF1318_0185</name>
</gene>
<keyword evidence="1" id="KW-0805">Transcription regulation</keyword>
<evidence type="ECO:0000256" key="3">
    <source>
        <dbReference type="ARBA" id="ARBA00023163"/>
    </source>
</evidence>
<feature type="domain" description="HTH tetR-type" evidence="5">
    <location>
        <begin position="10"/>
        <end position="70"/>
    </location>
</feature>
<dbReference type="GO" id="GO:0003700">
    <property type="term" value="F:DNA-binding transcription factor activity"/>
    <property type="evidence" value="ECO:0007669"/>
    <property type="project" value="TreeGrafter"/>
</dbReference>
<dbReference type="PANTHER" id="PTHR30055">
    <property type="entry name" value="HTH-TYPE TRANSCRIPTIONAL REGULATOR RUTR"/>
    <property type="match status" value="1"/>
</dbReference>
<evidence type="ECO:0000313" key="7">
    <source>
        <dbReference type="Proteomes" id="UP000002941"/>
    </source>
</evidence>
<organism evidence="6 7">
    <name type="scientific">Actinomyces massiliensis F0489</name>
    <dbReference type="NCBI Taxonomy" id="1125718"/>
    <lineage>
        <taxon>Bacteria</taxon>
        <taxon>Bacillati</taxon>
        <taxon>Actinomycetota</taxon>
        <taxon>Actinomycetes</taxon>
        <taxon>Actinomycetales</taxon>
        <taxon>Actinomycetaceae</taxon>
        <taxon>Actinomyces</taxon>
    </lineage>
</organism>
<evidence type="ECO:0000256" key="2">
    <source>
        <dbReference type="ARBA" id="ARBA00023125"/>
    </source>
</evidence>
<dbReference type="OrthoDB" id="5242390at2"/>
<dbReference type="eggNOG" id="COG1309">
    <property type="taxonomic scope" value="Bacteria"/>
</dbReference>
<dbReference type="Proteomes" id="UP000002941">
    <property type="component" value="Unassembled WGS sequence"/>
</dbReference>
<accession>J0NGX6</accession>
<evidence type="ECO:0000256" key="4">
    <source>
        <dbReference type="PROSITE-ProRule" id="PRU00335"/>
    </source>
</evidence>
<dbReference type="GO" id="GO:0000976">
    <property type="term" value="F:transcription cis-regulatory region binding"/>
    <property type="evidence" value="ECO:0007669"/>
    <property type="project" value="TreeGrafter"/>
</dbReference>
<protein>
    <submittedName>
        <fullName evidence="6">Transcriptional regulator, TetR family</fullName>
    </submittedName>
</protein>
<dbReference type="Pfam" id="PF00440">
    <property type="entry name" value="TetR_N"/>
    <property type="match status" value="1"/>
</dbReference>
<dbReference type="InterPro" id="IPR023772">
    <property type="entry name" value="DNA-bd_HTH_TetR-type_CS"/>
</dbReference>
<keyword evidence="3" id="KW-0804">Transcription</keyword>